<keyword evidence="3 4" id="KW-0378">Hydrolase</keyword>
<reference evidence="7" key="1">
    <citation type="submission" date="2020-10" db="EMBL/GenBank/DDBJ databases">
        <authorList>
            <person name="Gilroy R."/>
        </authorList>
    </citation>
    <scope>NUCLEOTIDE SEQUENCE</scope>
    <source>
        <strain evidence="7">B1-3475</strain>
    </source>
</reference>
<dbReference type="GO" id="GO:0006412">
    <property type="term" value="P:translation"/>
    <property type="evidence" value="ECO:0007669"/>
    <property type="project" value="UniProtKB-UniRule"/>
</dbReference>
<comment type="catalytic activity">
    <reaction evidence="4">
        <text>N-terminal N-formyl-L-methionyl-[peptide] + H2O = N-terminal L-methionyl-[peptide] + formate</text>
        <dbReference type="Rhea" id="RHEA:24420"/>
        <dbReference type="Rhea" id="RHEA-COMP:10639"/>
        <dbReference type="Rhea" id="RHEA-COMP:10640"/>
        <dbReference type="ChEBI" id="CHEBI:15377"/>
        <dbReference type="ChEBI" id="CHEBI:15740"/>
        <dbReference type="ChEBI" id="CHEBI:49298"/>
        <dbReference type="ChEBI" id="CHEBI:64731"/>
        <dbReference type="EC" id="3.5.1.88"/>
    </reaction>
</comment>
<evidence type="ECO:0000259" key="6">
    <source>
        <dbReference type="Pfam" id="PF13354"/>
    </source>
</evidence>
<dbReference type="AlphaFoldDB" id="A0A9D9HM91"/>
<feature type="binding site" evidence="4">
    <location>
        <position position="196"/>
    </location>
    <ligand>
        <name>Fe cation</name>
        <dbReference type="ChEBI" id="CHEBI:24875"/>
    </ligand>
</feature>
<dbReference type="InterPro" id="IPR012338">
    <property type="entry name" value="Beta-lactam/transpept-like"/>
</dbReference>
<dbReference type="PANTHER" id="PTHR10458:SF22">
    <property type="entry name" value="PEPTIDE DEFORMYLASE"/>
    <property type="match status" value="1"/>
</dbReference>
<dbReference type="InterPro" id="IPR045155">
    <property type="entry name" value="Beta-lactam_cat"/>
</dbReference>
<reference evidence="7" key="2">
    <citation type="journal article" date="2021" name="PeerJ">
        <title>Extensive microbial diversity within the chicken gut microbiome revealed by metagenomics and culture.</title>
        <authorList>
            <person name="Gilroy R."/>
            <person name="Ravi A."/>
            <person name="Getino M."/>
            <person name="Pursley I."/>
            <person name="Horton D.L."/>
            <person name="Alikhan N.F."/>
            <person name="Baker D."/>
            <person name="Gharbi K."/>
            <person name="Hall N."/>
            <person name="Watson M."/>
            <person name="Adriaenssens E.M."/>
            <person name="Foster-Nyarko E."/>
            <person name="Jarju S."/>
            <person name="Secka A."/>
            <person name="Antonio M."/>
            <person name="Oren A."/>
            <person name="Chaudhuri R.R."/>
            <person name="La Ragione R."/>
            <person name="Hildebrand F."/>
            <person name="Pallen M.J."/>
        </authorList>
    </citation>
    <scope>NUCLEOTIDE SEQUENCE</scope>
    <source>
        <strain evidence="7">B1-3475</strain>
    </source>
</reference>
<evidence type="ECO:0000256" key="5">
    <source>
        <dbReference type="SAM" id="SignalP"/>
    </source>
</evidence>
<dbReference type="Proteomes" id="UP000823617">
    <property type="component" value="Unassembled WGS sequence"/>
</dbReference>
<evidence type="ECO:0000313" key="8">
    <source>
        <dbReference type="Proteomes" id="UP000823617"/>
    </source>
</evidence>
<evidence type="ECO:0000313" key="7">
    <source>
        <dbReference type="EMBL" id="MBO8456444.1"/>
    </source>
</evidence>
<evidence type="ECO:0000256" key="2">
    <source>
        <dbReference type="ARBA" id="ARBA00022723"/>
    </source>
</evidence>
<dbReference type="Gene3D" id="3.40.710.10">
    <property type="entry name" value="DD-peptidase/beta-lactamase superfamily"/>
    <property type="match status" value="1"/>
</dbReference>
<evidence type="ECO:0000256" key="1">
    <source>
        <dbReference type="ARBA" id="ARBA00010759"/>
    </source>
</evidence>
<dbReference type="GO" id="GO:0008800">
    <property type="term" value="F:beta-lactamase activity"/>
    <property type="evidence" value="ECO:0007669"/>
    <property type="project" value="InterPro"/>
</dbReference>
<feature type="binding site" evidence="4">
    <location>
        <position position="149"/>
    </location>
    <ligand>
        <name>Fe cation</name>
        <dbReference type="ChEBI" id="CHEBI:24875"/>
    </ligand>
</feature>
<dbReference type="Pfam" id="PF13354">
    <property type="entry name" value="Beta-lactamase2"/>
    <property type="match status" value="1"/>
</dbReference>
<dbReference type="InterPro" id="IPR036821">
    <property type="entry name" value="Peptide_deformylase_sf"/>
</dbReference>
<comment type="cofactor">
    <cofactor evidence="4">
        <name>Fe(2+)</name>
        <dbReference type="ChEBI" id="CHEBI:29033"/>
    </cofactor>
    <text evidence="4">Binds 1 Fe(2+) ion.</text>
</comment>
<evidence type="ECO:0000256" key="3">
    <source>
        <dbReference type="ARBA" id="ARBA00022801"/>
    </source>
</evidence>
<accession>A0A9D9HM91</accession>
<keyword evidence="5" id="KW-0732">Signal</keyword>
<feature type="binding site" evidence="4">
    <location>
        <position position="192"/>
    </location>
    <ligand>
        <name>Fe cation</name>
        <dbReference type="ChEBI" id="CHEBI:24875"/>
    </ligand>
</feature>
<keyword evidence="4" id="KW-0408">Iron</keyword>
<dbReference type="SUPFAM" id="SSF56420">
    <property type="entry name" value="Peptide deformylase"/>
    <property type="match status" value="1"/>
</dbReference>
<keyword evidence="2 4" id="KW-0479">Metal-binding</keyword>
<dbReference type="GO" id="GO:0030655">
    <property type="term" value="P:beta-lactam antibiotic catabolic process"/>
    <property type="evidence" value="ECO:0007669"/>
    <property type="project" value="InterPro"/>
</dbReference>
<dbReference type="HAMAP" id="MF_00163">
    <property type="entry name" value="Pep_deformylase"/>
    <property type="match status" value="1"/>
</dbReference>
<dbReference type="PRINTS" id="PR01576">
    <property type="entry name" value="PDEFORMYLASE"/>
</dbReference>
<comment type="similarity">
    <text evidence="1 4">Belongs to the polypeptide deformylase family.</text>
</comment>
<name>A0A9D9HM91_9BACT</name>
<gene>
    <name evidence="4" type="primary">def</name>
    <name evidence="7" type="ORF">IAC08_08620</name>
</gene>
<dbReference type="CDD" id="cd00487">
    <property type="entry name" value="Pep_deformylase"/>
    <property type="match status" value="1"/>
</dbReference>
<dbReference type="GO" id="GO:0046872">
    <property type="term" value="F:metal ion binding"/>
    <property type="evidence" value="ECO:0007669"/>
    <property type="project" value="UniProtKB-KW"/>
</dbReference>
<dbReference type="Gene3D" id="3.90.45.10">
    <property type="entry name" value="Peptide deformylase"/>
    <property type="match status" value="1"/>
</dbReference>
<dbReference type="InterPro" id="IPR023635">
    <property type="entry name" value="Peptide_deformylase"/>
</dbReference>
<dbReference type="GO" id="GO:0042586">
    <property type="term" value="F:peptide deformylase activity"/>
    <property type="evidence" value="ECO:0007669"/>
    <property type="project" value="UniProtKB-UniRule"/>
</dbReference>
<feature type="chain" id="PRO_5038702230" description="Peptide deformylase" evidence="5">
    <location>
        <begin position="28"/>
        <end position="504"/>
    </location>
</feature>
<dbReference type="EC" id="3.5.1.88" evidence="4"/>
<proteinExistence type="inferred from homology"/>
<comment type="caution">
    <text evidence="7">The sequence shown here is derived from an EMBL/GenBank/DDBJ whole genome shotgun (WGS) entry which is preliminary data.</text>
</comment>
<sequence>MKHREMFFMVFMAAASLLAGLQGCSSAGGDSCPPKLSAEEKSLVRKSDGIMRVLQVTDRSDSLLLRSQCQDFRIKDIHSNTFRKLSDLMIRTVTDPSQDGVGIAGPQVGISRRIVAVKRYDKSGEPFEVYPNIRVLYRSAEKQIGPEGCLSVPDIYGDVERSKMIVISYIDPLSLKEERDTVEGYTAVIFQHETDHLDGVLFTDRMDPCPAGPLEKIRTRILDIADTADARIGVAAVFDGRDTLCLSAGQLQKACGDMKFPMFSTVKFHQALAVCGWLREHGIPLDGKVEVTPEMLLPDTWSPLRDRHPDGGWFSYRELMEYTLTESDNNACDILWNCTGGPAQTENYISGLIGKGGFGIECTEAMMHADPQDCLRNWSTPLSSIILLEKFQESRDQDEYYRFVWNTMKGCLTGNSRIPGKIRAAYETSGKSIDILHKTGTGDFTPEGRIMAVNDIGIIEFPDGLHVSLAVFISMASCPPEVCEALIADIAEVVCGYYDTPSSL</sequence>
<dbReference type="PROSITE" id="PS51257">
    <property type="entry name" value="PROKAR_LIPOPROTEIN"/>
    <property type="match status" value="1"/>
</dbReference>
<keyword evidence="4" id="KW-0648">Protein biosynthesis</keyword>
<dbReference type="PANTHER" id="PTHR10458">
    <property type="entry name" value="PEPTIDE DEFORMYLASE"/>
    <property type="match status" value="1"/>
</dbReference>
<comment type="function">
    <text evidence="4">Removes the formyl group from the N-terminal Met of newly synthesized proteins. Requires at least a dipeptide for an efficient rate of reaction. N-terminal L-methionine is a prerequisite for activity but the enzyme has broad specificity at other positions.</text>
</comment>
<evidence type="ECO:0000256" key="4">
    <source>
        <dbReference type="HAMAP-Rule" id="MF_00163"/>
    </source>
</evidence>
<dbReference type="Pfam" id="PF01327">
    <property type="entry name" value="Pep_deformylase"/>
    <property type="match status" value="1"/>
</dbReference>
<dbReference type="EMBL" id="JADIMK010000093">
    <property type="protein sequence ID" value="MBO8456444.1"/>
    <property type="molecule type" value="Genomic_DNA"/>
</dbReference>
<protein>
    <recommendedName>
        <fullName evidence="4">Peptide deformylase</fullName>
        <shortName evidence="4">PDF</shortName>
        <ecNumber evidence="4">3.5.1.88</ecNumber>
    </recommendedName>
    <alternativeName>
        <fullName evidence="4">Polypeptide deformylase</fullName>
    </alternativeName>
</protein>
<dbReference type="SUPFAM" id="SSF56601">
    <property type="entry name" value="beta-lactamase/transpeptidase-like"/>
    <property type="match status" value="1"/>
</dbReference>
<organism evidence="7 8">
    <name type="scientific">Candidatus Cryptobacteroides intestinigallinarum</name>
    <dbReference type="NCBI Taxonomy" id="2840767"/>
    <lineage>
        <taxon>Bacteria</taxon>
        <taxon>Pseudomonadati</taxon>
        <taxon>Bacteroidota</taxon>
        <taxon>Bacteroidia</taxon>
        <taxon>Bacteroidales</taxon>
        <taxon>Candidatus Cryptobacteroides</taxon>
    </lineage>
</organism>
<feature type="signal peptide" evidence="5">
    <location>
        <begin position="1"/>
        <end position="27"/>
    </location>
</feature>
<feature type="active site" evidence="4">
    <location>
        <position position="193"/>
    </location>
</feature>
<feature type="domain" description="Beta-lactamase class A catalytic" evidence="6">
    <location>
        <begin position="256"/>
        <end position="472"/>
    </location>
</feature>